<reference evidence="3" key="2">
    <citation type="submission" date="2018-04" db="EMBL/GenBank/DDBJ databases">
        <title>Leveraging single-cell genomics to expand the Fungal Tree of Life.</title>
        <authorList>
            <consortium name="DOE Joint Genome Institute"/>
            <person name="Ahrendt S.R."/>
            <person name="Quandt C.A."/>
            <person name="Ciobanu D."/>
            <person name="Clum A."/>
            <person name="Salamov A."/>
            <person name="Andreopoulos B."/>
            <person name="Cheng J.-F."/>
            <person name="Woyke T."/>
            <person name="Pelin A."/>
            <person name="Henrissat B."/>
            <person name="Benny G.L."/>
            <person name="Smith M.E."/>
            <person name="James T.Y."/>
            <person name="Grigoriev I.V."/>
        </authorList>
    </citation>
    <scope>NUCLEOTIDE SEQUENCE</scope>
    <source>
        <strain evidence="3">ATCC 52028</strain>
    </source>
</reference>
<gene>
    <name evidence="2" type="ORF">CAUPRSCDRAFT_10246</name>
    <name evidence="3" type="ORF">CXG81DRAFT_16882</name>
</gene>
<evidence type="ECO:0000256" key="1">
    <source>
        <dbReference type="SAM" id="SignalP"/>
    </source>
</evidence>
<sequence length="402" mass="42601">MLNAWAAHLAMVLALSAGFLLPRPAHAVGGWHAARSVDEHGQPQDGGLTWTDINMIKSSGRSIVRIYVNVFQTTDCRQTAEGLKHVMDDITAQGLQVIPRLVPNDGPWHDLNVIRACIAGLEALFTAECANQHILQVQAGFLGAMYGEWWGDNLHDGLAPDNDDGSNGAVADAKKTIVESFLHMGCAVGLRYPRDKHLYFADNNLVGVHNDCINSNGIGGDDSGTFSKLAGPLNSIQTAQRFMAQGTYLKGGEMCTDTASCPELLAHVQQYGIGYLNADFPLSMATVFANGGDCIGKVTSALIANANAAARPIPSPEKPLIGADHLTTGVANAEAAAAALIVSAAQGSALPPPNLSHRAVSRPSLRSGWANMRAKAVAREMREQLALTGGQGSWTQKNRAPR</sequence>
<organism evidence="2 4">
    <name type="scientific">Caulochytrium protostelioides</name>
    <dbReference type="NCBI Taxonomy" id="1555241"/>
    <lineage>
        <taxon>Eukaryota</taxon>
        <taxon>Fungi</taxon>
        <taxon>Fungi incertae sedis</taxon>
        <taxon>Chytridiomycota</taxon>
        <taxon>Chytridiomycota incertae sedis</taxon>
        <taxon>Chytridiomycetes</taxon>
        <taxon>Caulochytriales</taxon>
        <taxon>Caulochytriaceae</taxon>
        <taxon>Caulochytrium</taxon>
    </lineage>
</organism>
<protein>
    <recommendedName>
        <fullName evidence="6">DUF4874 domain-containing protein</fullName>
    </recommendedName>
</protein>
<dbReference type="OrthoDB" id="6085154at2759"/>
<dbReference type="Proteomes" id="UP000274922">
    <property type="component" value="Unassembled WGS sequence"/>
</dbReference>
<keyword evidence="5" id="KW-1185">Reference proteome</keyword>
<reference evidence="4 5" key="1">
    <citation type="journal article" date="2018" name="Nat. Microbiol.">
        <title>Leveraging single-cell genomics to expand the fungal tree of life.</title>
        <authorList>
            <person name="Ahrendt S.R."/>
            <person name="Quandt C.A."/>
            <person name="Ciobanu D."/>
            <person name="Clum A."/>
            <person name="Salamov A."/>
            <person name="Andreopoulos B."/>
            <person name="Cheng J.F."/>
            <person name="Woyke T."/>
            <person name="Pelin A."/>
            <person name="Henrissat B."/>
            <person name="Reynolds N.K."/>
            <person name="Benny G.L."/>
            <person name="Smith M.E."/>
            <person name="James T.Y."/>
            <person name="Grigoriev I.V."/>
        </authorList>
    </citation>
    <scope>NUCLEOTIDE SEQUENCE [LARGE SCALE GENOMIC DNA]</scope>
    <source>
        <strain evidence="4 5">ATCC 52028</strain>
    </source>
</reference>
<dbReference type="EMBL" id="ML009113">
    <property type="protein sequence ID" value="RKO98140.1"/>
    <property type="molecule type" value="Genomic_DNA"/>
</dbReference>
<accession>A0A4P9X1R1</accession>
<evidence type="ECO:0000313" key="5">
    <source>
        <dbReference type="Proteomes" id="UP000274922"/>
    </source>
</evidence>
<evidence type="ECO:0000313" key="4">
    <source>
        <dbReference type="Proteomes" id="UP000268535"/>
    </source>
</evidence>
<evidence type="ECO:0008006" key="6">
    <source>
        <dbReference type="Google" id="ProtNLM"/>
    </source>
</evidence>
<evidence type="ECO:0000313" key="2">
    <source>
        <dbReference type="EMBL" id="RKO98140.1"/>
    </source>
</evidence>
<dbReference type="Proteomes" id="UP000268535">
    <property type="component" value="Unassembled WGS sequence"/>
</dbReference>
<keyword evidence="1" id="KW-0732">Signal</keyword>
<name>A0A4P9X1R1_9FUNG</name>
<feature type="signal peptide" evidence="1">
    <location>
        <begin position="1"/>
        <end position="27"/>
    </location>
</feature>
<feature type="chain" id="PRO_5036356809" description="DUF4874 domain-containing protein" evidence="1">
    <location>
        <begin position="28"/>
        <end position="402"/>
    </location>
</feature>
<evidence type="ECO:0000313" key="3">
    <source>
        <dbReference type="EMBL" id="RKP03651.1"/>
    </source>
</evidence>
<dbReference type="AlphaFoldDB" id="A0A4P9X1R1"/>
<proteinExistence type="predicted"/>
<dbReference type="EMBL" id="ML014120">
    <property type="protein sequence ID" value="RKP03651.1"/>
    <property type="molecule type" value="Genomic_DNA"/>
</dbReference>
<reference evidence="2" key="3">
    <citation type="submission" date="2018-08" db="EMBL/GenBank/DDBJ databases">
        <title>Leveraging single-cell genomics to expand the Fungal Tree of Life.</title>
        <authorList>
            <consortium name="DOE Joint Genome Institute"/>
            <person name="Ahrendt S.R."/>
            <person name="Quandt C.A."/>
            <person name="Ciobanu D."/>
            <person name="Clum A."/>
            <person name="Salamov A."/>
            <person name="Andreopoulos B."/>
            <person name="Cheng J.-F."/>
            <person name="Woyke T."/>
            <person name="Pelin A."/>
            <person name="Henrissat B."/>
            <person name="Reynolds N."/>
            <person name="Benny G.L."/>
            <person name="Smith M.E."/>
            <person name="James T.Y."/>
            <person name="Grigoriev I.V."/>
        </authorList>
    </citation>
    <scope>NUCLEOTIDE SEQUENCE</scope>
    <source>
        <strain evidence="2">ATCC 52028</strain>
    </source>
</reference>